<evidence type="ECO:0000313" key="2">
    <source>
        <dbReference type="EMBL" id="THU82270.1"/>
    </source>
</evidence>
<accession>A0A4S8L1P7</accession>
<proteinExistence type="predicted"/>
<organism evidence="2 3">
    <name type="scientific">Dendrothele bispora (strain CBS 962.96)</name>
    <dbReference type="NCBI Taxonomy" id="1314807"/>
    <lineage>
        <taxon>Eukaryota</taxon>
        <taxon>Fungi</taxon>
        <taxon>Dikarya</taxon>
        <taxon>Basidiomycota</taxon>
        <taxon>Agaricomycotina</taxon>
        <taxon>Agaricomycetes</taxon>
        <taxon>Agaricomycetidae</taxon>
        <taxon>Agaricales</taxon>
        <taxon>Agaricales incertae sedis</taxon>
        <taxon>Dendrothele</taxon>
    </lineage>
</organism>
<reference evidence="2 3" key="1">
    <citation type="journal article" date="2019" name="Nat. Ecol. Evol.">
        <title>Megaphylogeny resolves global patterns of mushroom evolution.</title>
        <authorList>
            <person name="Varga T."/>
            <person name="Krizsan K."/>
            <person name="Foldi C."/>
            <person name="Dima B."/>
            <person name="Sanchez-Garcia M."/>
            <person name="Sanchez-Ramirez S."/>
            <person name="Szollosi G.J."/>
            <person name="Szarkandi J.G."/>
            <person name="Papp V."/>
            <person name="Albert L."/>
            <person name="Andreopoulos W."/>
            <person name="Angelini C."/>
            <person name="Antonin V."/>
            <person name="Barry K.W."/>
            <person name="Bougher N.L."/>
            <person name="Buchanan P."/>
            <person name="Buyck B."/>
            <person name="Bense V."/>
            <person name="Catcheside P."/>
            <person name="Chovatia M."/>
            <person name="Cooper J."/>
            <person name="Damon W."/>
            <person name="Desjardin D."/>
            <person name="Finy P."/>
            <person name="Geml J."/>
            <person name="Haridas S."/>
            <person name="Hughes K."/>
            <person name="Justo A."/>
            <person name="Karasinski D."/>
            <person name="Kautmanova I."/>
            <person name="Kiss B."/>
            <person name="Kocsube S."/>
            <person name="Kotiranta H."/>
            <person name="LaButti K.M."/>
            <person name="Lechner B.E."/>
            <person name="Liimatainen K."/>
            <person name="Lipzen A."/>
            <person name="Lukacs Z."/>
            <person name="Mihaltcheva S."/>
            <person name="Morgado L.N."/>
            <person name="Niskanen T."/>
            <person name="Noordeloos M.E."/>
            <person name="Ohm R.A."/>
            <person name="Ortiz-Santana B."/>
            <person name="Ovrebo C."/>
            <person name="Racz N."/>
            <person name="Riley R."/>
            <person name="Savchenko A."/>
            <person name="Shiryaev A."/>
            <person name="Soop K."/>
            <person name="Spirin V."/>
            <person name="Szebenyi C."/>
            <person name="Tomsovsky M."/>
            <person name="Tulloss R.E."/>
            <person name="Uehling J."/>
            <person name="Grigoriev I.V."/>
            <person name="Vagvolgyi C."/>
            <person name="Papp T."/>
            <person name="Martin F.M."/>
            <person name="Miettinen O."/>
            <person name="Hibbett D.S."/>
            <person name="Nagy L.G."/>
        </authorList>
    </citation>
    <scope>NUCLEOTIDE SEQUENCE [LARGE SCALE GENOMIC DNA]</scope>
    <source>
        <strain evidence="2 3">CBS 962.96</strain>
    </source>
</reference>
<feature type="region of interest" description="Disordered" evidence="1">
    <location>
        <begin position="131"/>
        <end position="157"/>
    </location>
</feature>
<dbReference type="OrthoDB" id="3237202at2759"/>
<keyword evidence="3" id="KW-1185">Reference proteome</keyword>
<dbReference type="EMBL" id="ML179744">
    <property type="protein sequence ID" value="THU82270.1"/>
    <property type="molecule type" value="Genomic_DNA"/>
</dbReference>
<feature type="compositionally biased region" description="Polar residues" evidence="1">
    <location>
        <begin position="37"/>
        <end position="50"/>
    </location>
</feature>
<feature type="region of interest" description="Disordered" evidence="1">
    <location>
        <begin position="36"/>
        <end position="87"/>
    </location>
</feature>
<sequence length="183" mass="20360">MFQIVPEERGHGSSTSINKDAGTIVIKIKRIRRLASRPSNDFRSPPSHVTGNRPGDAYVGYGVNSPTTPQSETTWDVGPYDDDGSGSKRAKTYVSFVFRYRTMEFLQAQGIVDSAPAAPPRPSVPRRITAHSLSQTAEPPRRAVSARQHPDPRYPGEAILDFEEDPFIHNQYNQYNHGSSSYN</sequence>
<dbReference type="AlphaFoldDB" id="A0A4S8L1P7"/>
<evidence type="ECO:0000256" key="1">
    <source>
        <dbReference type="SAM" id="MobiDB-lite"/>
    </source>
</evidence>
<name>A0A4S8L1P7_DENBC</name>
<gene>
    <name evidence="2" type="ORF">K435DRAFT_934272</name>
</gene>
<dbReference type="Proteomes" id="UP000297245">
    <property type="component" value="Unassembled WGS sequence"/>
</dbReference>
<evidence type="ECO:0000313" key="3">
    <source>
        <dbReference type="Proteomes" id="UP000297245"/>
    </source>
</evidence>
<protein>
    <submittedName>
        <fullName evidence="2">Uncharacterized protein</fullName>
    </submittedName>
</protein>
<feature type="compositionally biased region" description="Polar residues" evidence="1">
    <location>
        <begin position="64"/>
        <end position="74"/>
    </location>
</feature>